<proteinExistence type="inferred from homology"/>
<dbReference type="InterPro" id="IPR025659">
    <property type="entry name" value="Tubby-like_C"/>
</dbReference>
<keyword evidence="2" id="KW-0449">Lipoprotein</keyword>
<dbReference type="InterPro" id="IPR005552">
    <property type="entry name" value="Scramblase"/>
</dbReference>
<comment type="cofactor">
    <cofactor evidence="2">
        <name>Ca(2+)</name>
        <dbReference type="ChEBI" id="CHEBI:29108"/>
    </cofactor>
</comment>
<evidence type="ECO:0000256" key="2">
    <source>
        <dbReference type="RuleBase" id="RU363116"/>
    </source>
</evidence>
<dbReference type="AlphaFoldDB" id="A0AAV5TYB8"/>
<organism evidence="4 5">
    <name type="scientific">Pristionchus entomophagus</name>
    <dbReference type="NCBI Taxonomy" id="358040"/>
    <lineage>
        <taxon>Eukaryota</taxon>
        <taxon>Metazoa</taxon>
        <taxon>Ecdysozoa</taxon>
        <taxon>Nematoda</taxon>
        <taxon>Chromadorea</taxon>
        <taxon>Rhabditida</taxon>
        <taxon>Rhabditina</taxon>
        <taxon>Diplogasteromorpha</taxon>
        <taxon>Diplogasteroidea</taxon>
        <taxon>Neodiplogasteridae</taxon>
        <taxon>Pristionchus</taxon>
    </lineage>
</organism>
<evidence type="ECO:0000313" key="4">
    <source>
        <dbReference type="EMBL" id="GMS98964.1"/>
    </source>
</evidence>
<sequence>SLYTRVMGTEDEGRPNGPAPASVPEPPPTYDQSANAPQQPYGYAHPPQQQVHLPGQPQPFYGQQQPPQVLPGQPMPYASYQPAMGAAPIVIQPGAPQLQVRWVAVPASIPGCPPGLEFLDGLNKIIIRQKQELIEIVTAIEIPNRYSIETPTGEQIYFAAEDADFVQAQVMGADRGYRIKVFDGYNRVAFTIARPLQYCKCGCCACCDGCKRHSTIEGAGEIFGAMRTRRACCASSLTITDEHDKDVITIDGPCCCSRCCSDADFPLKSAVNGSILGQITRKYLGYIHSNYSKADVFEIEFPSDLSVRMKAAVIGSCIMIDFLEFEYNNNRNNTRHNHN</sequence>
<dbReference type="Proteomes" id="UP001432027">
    <property type="component" value="Unassembled WGS sequence"/>
</dbReference>
<evidence type="ECO:0000256" key="3">
    <source>
        <dbReference type="SAM" id="MobiDB-lite"/>
    </source>
</evidence>
<keyword evidence="2" id="KW-0106">Calcium</keyword>
<accession>A0AAV5TYB8</accession>
<feature type="region of interest" description="Disordered" evidence="3">
    <location>
        <begin position="1"/>
        <end position="70"/>
    </location>
</feature>
<dbReference type="PANTHER" id="PTHR23248">
    <property type="entry name" value="PHOSPHOLIPID SCRAMBLASE-RELATED"/>
    <property type="match status" value="1"/>
</dbReference>
<evidence type="ECO:0000313" key="5">
    <source>
        <dbReference type="Proteomes" id="UP001432027"/>
    </source>
</evidence>
<feature type="compositionally biased region" description="Low complexity" evidence="3">
    <location>
        <begin position="54"/>
        <end position="70"/>
    </location>
</feature>
<dbReference type="EMBL" id="BTSX01000005">
    <property type="protein sequence ID" value="GMS98964.1"/>
    <property type="molecule type" value="Genomic_DNA"/>
</dbReference>
<dbReference type="SUPFAM" id="SSF54518">
    <property type="entry name" value="Tubby C-terminal domain-like"/>
    <property type="match status" value="1"/>
</dbReference>
<feature type="compositionally biased region" description="Pro residues" evidence="3">
    <location>
        <begin position="17"/>
        <end position="29"/>
    </location>
</feature>
<gene>
    <name evidence="4" type="ORF">PENTCL1PPCAC_21139</name>
</gene>
<keyword evidence="2" id="KW-0564">Palmitate</keyword>
<dbReference type="PANTHER" id="PTHR23248:SF9">
    <property type="entry name" value="PHOSPHOLIPID SCRAMBLASE"/>
    <property type="match status" value="1"/>
</dbReference>
<comment type="similarity">
    <text evidence="1 2">Belongs to the phospholipid scramblase family.</text>
</comment>
<dbReference type="GO" id="GO:0005886">
    <property type="term" value="C:plasma membrane"/>
    <property type="evidence" value="ECO:0007669"/>
    <property type="project" value="TreeGrafter"/>
</dbReference>
<comment type="function">
    <text evidence="2">May mediate accelerated ATP-independent bidirectional transbilayer migration of phospholipids upon binding calcium ions that results in a loss of phospholipid asymmetry in the plasma membrane.</text>
</comment>
<feature type="non-terminal residue" evidence="4">
    <location>
        <position position="1"/>
    </location>
</feature>
<keyword evidence="5" id="KW-1185">Reference proteome</keyword>
<name>A0AAV5TYB8_9BILA</name>
<dbReference type="GO" id="GO:0017128">
    <property type="term" value="F:phospholipid scramblase activity"/>
    <property type="evidence" value="ECO:0007669"/>
    <property type="project" value="InterPro"/>
</dbReference>
<evidence type="ECO:0000256" key="1">
    <source>
        <dbReference type="ARBA" id="ARBA00005350"/>
    </source>
</evidence>
<comment type="caution">
    <text evidence="4">The sequence shown here is derived from an EMBL/GenBank/DDBJ whole genome shotgun (WGS) entry which is preliminary data.</text>
</comment>
<reference evidence="4" key="1">
    <citation type="submission" date="2023-10" db="EMBL/GenBank/DDBJ databases">
        <title>Genome assembly of Pristionchus species.</title>
        <authorList>
            <person name="Yoshida K."/>
            <person name="Sommer R.J."/>
        </authorList>
    </citation>
    <scope>NUCLEOTIDE SEQUENCE</scope>
    <source>
        <strain evidence="4">RS0144</strain>
    </source>
</reference>
<protein>
    <recommendedName>
        <fullName evidence="2">Phospholipid scramblase</fullName>
    </recommendedName>
</protein>
<dbReference type="Pfam" id="PF03803">
    <property type="entry name" value="Scramblase"/>
    <property type="match status" value="1"/>
</dbReference>